<name>A0A0W8F9Z4_9ZZZZ</name>
<dbReference type="PANTHER" id="PTHR12861">
    <property type="entry name" value="TRANSLOCON-ASSOCIATED PROTEIN, BETA SUBUNIT PRECURSOR TRAP-BETA SIGNAL SEQUENCE RECEPTOR BETA SUBUNIT"/>
    <property type="match status" value="1"/>
</dbReference>
<dbReference type="EMBL" id="LNQE01001424">
    <property type="protein sequence ID" value="KUG17743.1"/>
    <property type="molecule type" value="Genomic_DNA"/>
</dbReference>
<evidence type="ECO:0000313" key="3">
    <source>
        <dbReference type="EMBL" id="KUG17743.1"/>
    </source>
</evidence>
<dbReference type="NCBIfam" id="TIGR01451">
    <property type="entry name" value="B_ant_repeat"/>
    <property type="match status" value="1"/>
</dbReference>
<proteinExistence type="predicted"/>
<dbReference type="Gene3D" id="2.60.40.10">
    <property type="entry name" value="Immunoglobulins"/>
    <property type="match status" value="1"/>
</dbReference>
<feature type="region of interest" description="Disordered" evidence="1">
    <location>
        <begin position="144"/>
        <end position="164"/>
    </location>
</feature>
<dbReference type="PANTHER" id="PTHR12861:SF3">
    <property type="entry name" value="TRANSLOCON-ASSOCIATED PROTEIN SUBUNIT BETA"/>
    <property type="match status" value="1"/>
</dbReference>
<organism evidence="3">
    <name type="scientific">hydrocarbon metagenome</name>
    <dbReference type="NCBI Taxonomy" id="938273"/>
    <lineage>
        <taxon>unclassified sequences</taxon>
        <taxon>metagenomes</taxon>
        <taxon>ecological metagenomes</taxon>
    </lineage>
</organism>
<evidence type="ECO:0000256" key="1">
    <source>
        <dbReference type="SAM" id="MobiDB-lite"/>
    </source>
</evidence>
<keyword evidence="2" id="KW-1133">Transmembrane helix</keyword>
<dbReference type="AlphaFoldDB" id="A0A0W8F9Z4"/>
<sequence>MKSLKRTIDLQDRDMGKKQHLDILRLVCLAVLILLLSTAFIGAVQGADDDDDDEVTYNDFTLGIGDRIDISNYRAELIEIQSVKDGIAVLQVSRTGGGLDEQRAFLENRANNFAGGAEKGGITLTVVDILDDESARVRIEYQESLGTPSRRASDRPVSSGDKPALTVQKSFDKSEMSVGDEVKVTVTIMNKGTGKAQNIKLDDAPPLPEFSYVAGYPPKIKDTLDPGQSDSAVYMMNAIKEGTIRVSAIQVSYTDSKDNVLLNSSEPFDIVINPKSVADLAIRMEVPGPLPLGGTGMANISIENVGKAPATRIEAKGDIKPPVGLEASGFERSFFEIPPGGEVNYSVMLSGKDSGNYTIHLKTTFDGGDGSAIREGSAEVVVLKREYKYEYLLLLIPIIIIAAWLYRRHKEYKY</sequence>
<evidence type="ECO:0008006" key="4">
    <source>
        <dbReference type="Google" id="ProtNLM"/>
    </source>
</evidence>
<dbReference type="InterPro" id="IPR013783">
    <property type="entry name" value="Ig-like_fold"/>
</dbReference>
<protein>
    <recommendedName>
        <fullName evidence="4">DUF11 domain-containing protein</fullName>
    </recommendedName>
</protein>
<feature type="transmembrane region" description="Helical" evidence="2">
    <location>
        <begin position="389"/>
        <end position="406"/>
    </location>
</feature>
<keyword evidence="2" id="KW-0472">Membrane</keyword>
<reference evidence="3" key="1">
    <citation type="journal article" date="2015" name="Proc. Natl. Acad. Sci. U.S.A.">
        <title>Networks of energetic and metabolic interactions define dynamics in microbial communities.</title>
        <authorList>
            <person name="Embree M."/>
            <person name="Liu J.K."/>
            <person name="Al-Bassam M.M."/>
            <person name="Zengler K."/>
        </authorList>
    </citation>
    <scope>NUCLEOTIDE SEQUENCE</scope>
</reference>
<evidence type="ECO:0000256" key="2">
    <source>
        <dbReference type="SAM" id="Phobius"/>
    </source>
</evidence>
<gene>
    <name evidence="3" type="ORF">ASZ90_012586</name>
</gene>
<dbReference type="InterPro" id="IPR047589">
    <property type="entry name" value="DUF11_rpt"/>
</dbReference>
<dbReference type="Pfam" id="PF05753">
    <property type="entry name" value="TRAP_beta"/>
    <property type="match status" value="1"/>
</dbReference>
<comment type="caution">
    <text evidence="3">The sequence shown here is derived from an EMBL/GenBank/DDBJ whole genome shotgun (WGS) entry which is preliminary data.</text>
</comment>
<accession>A0A0W8F9Z4</accession>
<keyword evidence="2" id="KW-0812">Transmembrane</keyword>